<gene>
    <name evidence="1" type="ORF">SCF082_LOCUS16063</name>
</gene>
<dbReference type="EMBL" id="CAXAMM010010335">
    <property type="protein sequence ID" value="CAK9023099.1"/>
    <property type="molecule type" value="Genomic_DNA"/>
</dbReference>
<evidence type="ECO:0000313" key="1">
    <source>
        <dbReference type="EMBL" id="CAK9023099.1"/>
    </source>
</evidence>
<accession>A0ABP0K8G2</accession>
<proteinExistence type="predicted"/>
<name>A0ABP0K8G2_9DINO</name>
<sequence length="128" mass="13990">MYIICAVDADQLLSWRPDTEIRGLQVALVEAAFSRPKAAEDKVEANTANGQHALRSPPALLQSLHRVPPVVHQVPSVFGRRRCRARMKKGLLAPMEGLAGGVRSLAHCAGECALQVSLWNDEGSRREI</sequence>
<protein>
    <submittedName>
        <fullName evidence="1">Uncharacterized protein</fullName>
    </submittedName>
</protein>
<dbReference type="Proteomes" id="UP001642464">
    <property type="component" value="Unassembled WGS sequence"/>
</dbReference>
<reference evidence="1 2" key="1">
    <citation type="submission" date="2024-02" db="EMBL/GenBank/DDBJ databases">
        <authorList>
            <person name="Chen Y."/>
            <person name="Shah S."/>
            <person name="Dougan E. K."/>
            <person name="Thang M."/>
            <person name="Chan C."/>
        </authorList>
    </citation>
    <scope>NUCLEOTIDE SEQUENCE [LARGE SCALE GENOMIC DNA]</scope>
</reference>
<organism evidence="1 2">
    <name type="scientific">Durusdinium trenchii</name>
    <dbReference type="NCBI Taxonomy" id="1381693"/>
    <lineage>
        <taxon>Eukaryota</taxon>
        <taxon>Sar</taxon>
        <taxon>Alveolata</taxon>
        <taxon>Dinophyceae</taxon>
        <taxon>Suessiales</taxon>
        <taxon>Symbiodiniaceae</taxon>
        <taxon>Durusdinium</taxon>
    </lineage>
</organism>
<evidence type="ECO:0000313" key="2">
    <source>
        <dbReference type="Proteomes" id="UP001642464"/>
    </source>
</evidence>
<keyword evidence="2" id="KW-1185">Reference proteome</keyword>
<comment type="caution">
    <text evidence="1">The sequence shown here is derived from an EMBL/GenBank/DDBJ whole genome shotgun (WGS) entry which is preliminary data.</text>
</comment>